<dbReference type="RefSeq" id="WP_132284328.1">
    <property type="nucleotide sequence ID" value="NZ_SKBM01000002.1"/>
</dbReference>
<reference evidence="5 6" key="1">
    <citation type="submission" date="2019-03" db="EMBL/GenBank/DDBJ databases">
        <title>Paracraurococcus aquatilis NE82 genome sequence.</title>
        <authorList>
            <person name="Zhao Y."/>
            <person name="Du Z."/>
        </authorList>
    </citation>
    <scope>NUCLEOTIDE SEQUENCE [LARGE SCALE GENOMIC DNA]</scope>
    <source>
        <strain evidence="5 6">NE82</strain>
    </source>
</reference>
<proteinExistence type="inferred from homology"/>
<dbReference type="GO" id="GO:0016757">
    <property type="term" value="F:glycosyltransferase activity"/>
    <property type="evidence" value="ECO:0007669"/>
    <property type="project" value="UniProtKB-KW"/>
</dbReference>
<evidence type="ECO:0000256" key="1">
    <source>
        <dbReference type="ARBA" id="ARBA00009481"/>
    </source>
</evidence>
<dbReference type="Gene3D" id="3.40.50.2000">
    <property type="entry name" value="Glycogen Phosphorylase B"/>
    <property type="match status" value="2"/>
</dbReference>
<evidence type="ECO:0000313" key="5">
    <source>
        <dbReference type="EMBL" id="TCZ66034.1"/>
    </source>
</evidence>
<feature type="domain" description="Glycosyltransferase subfamily 4-like N-terminal" evidence="4">
    <location>
        <begin position="21"/>
        <end position="188"/>
    </location>
</feature>
<accession>A0A4R4DT90</accession>
<dbReference type="PANTHER" id="PTHR12526">
    <property type="entry name" value="GLYCOSYLTRANSFERASE"/>
    <property type="match status" value="1"/>
</dbReference>
<evidence type="ECO:0000259" key="4">
    <source>
        <dbReference type="Pfam" id="PF13439"/>
    </source>
</evidence>
<gene>
    <name evidence="5" type="ORF">EXY23_02825</name>
</gene>
<dbReference type="Proteomes" id="UP000295023">
    <property type="component" value="Unassembled WGS sequence"/>
</dbReference>
<dbReference type="InterPro" id="IPR028098">
    <property type="entry name" value="Glyco_trans_4-like_N"/>
</dbReference>
<name>A0A4R4DT90_9PROT</name>
<dbReference type="Pfam" id="PF13692">
    <property type="entry name" value="Glyco_trans_1_4"/>
    <property type="match status" value="1"/>
</dbReference>
<dbReference type="AlphaFoldDB" id="A0A4R4DT90"/>
<dbReference type="PANTHER" id="PTHR12526:SF640">
    <property type="entry name" value="COLANIC ACID BIOSYNTHESIS GLYCOSYLTRANSFERASE WCAL-RELATED"/>
    <property type="match status" value="1"/>
</dbReference>
<dbReference type="EMBL" id="SKBM01000002">
    <property type="protein sequence ID" value="TCZ66034.1"/>
    <property type="molecule type" value="Genomic_DNA"/>
</dbReference>
<keyword evidence="6" id="KW-1185">Reference proteome</keyword>
<dbReference type="OrthoDB" id="9806708at2"/>
<comment type="similarity">
    <text evidence="1">Belongs to the glycosyltransferase group 1 family. Glycosyltransferase 4 subfamily.</text>
</comment>
<evidence type="ECO:0000313" key="6">
    <source>
        <dbReference type="Proteomes" id="UP000295023"/>
    </source>
</evidence>
<keyword evidence="3 5" id="KW-0808">Transferase</keyword>
<dbReference type="Pfam" id="PF13439">
    <property type="entry name" value="Glyco_transf_4"/>
    <property type="match status" value="1"/>
</dbReference>
<evidence type="ECO:0000256" key="3">
    <source>
        <dbReference type="ARBA" id="ARBA00022679"/>
    </source>
</evidence>
<sequence>MIGEGRSLSRVLVALPSIGLGGAEKHSAVLAEALAAAGVATTVATEPRLAEGFGAMLRPGSRLRRRGAPLGWQPRAEVEANMAAQEAALAGLLAETRPDLLLLPLPWPTHGLGLLRGAVAAGLPTLVIHHLASRDPEPDLPEAARAALAALPRAPVRFAAVSAPVAARAAAQLGLPAGAVAVVPNGVPVPPEDPAARALVRERQRRRLGLPPAARMMVFAGRLEAPKGADLLPEIAARLEAQAGATLAVLGNGSLRDRLAASRAARRDGPLRLLGHARDVPDWLLAADALLLPSRNEGCPLVFLEAAARRCPVVASGDALECFGAEAMRLAALAPSGGIADLTDQSMVMFNDPAAAGAAVDAAYRVAVALDEAAMLQRYFSLMRATLA</sequence>
<protein>
    <submittedName>
        <fullName evidence="5">Glycosyltransferase</fullName>
    </submittedName>
</protein>
<keyword evidence="2" id="KW-0328">Glycosyltransferase</keyword>
<comment type="caution">
    <text evidence="5">The sequence shown here is derived from an EMBL/GenBank/DDBJ whole genome shotgun (WGS) entry which is preliminary data.</text>
</comment>
<dbReference type="SUPFAM" id="SSF53756">
    <property type="entry name" value="UDP-Glycosyltransferase/glycogen phosphorylase"/>
    <property type="match status" value="1"/>
</dbReference>
<evidence type="ECO:0000256" key="2">
    <source>
        <dbReference type="ARBA" id="ARBA00022676"/>
    </source>
</evidence>
<organism evidence="5 6">
    <name type="scientific">Roseicella aquatilis</name>
    <dbReference type="NCBI Taxonomy" id="2527868"/>
    <lineage>
        <taxon>Bacteria</taxon>
        <taxon>Pseudomonadati</taxon>
        <taxon>Pseudomonadota</taxon>
        <taxon>Alphaproteobacteria</taxon>
        <taxon>Acetobacterales</taxon>
        <taxon>Roseomonadaceae</taxon>
        <taxon>Roseicella</taxon>
    </lineage>
</organism>